<feature type="disulfide bond" evidence="6">
    <location>
        <begin position="640"/>
        <end position="649"/>
    </location>
</feature>
<dbReference type="InterPro" id="IPR051022">
    <property type="entry name" value="Notch_Cell-Fate_Det"/>
</dbReference>
<dbReference type="Gene3D" id="2.10.25.10">
    <property type="entry name" value="Laminin"/>
    <property type="match status" value="12"/>
</dbReference>
<evidence type="ECO:0000256" key="7">
    <source>
        <dbReference type="SAM" id="SignalP"/>
    </source>
</evidence>
<gene>
    <name evidence="10" type="ORF">BpHYR1_010992</name>
</gene>
<accession>A0A3M7PDM2</accession>
<feature type="domain" description="EGF-like" evidence="8">
    <location>
        <begin position="618"/>
        <end position="650"/>
    </location>
</feature>
<protein>
    <submittedName>
        <fullName evidence="10">Neurogenic locus notch-like protein</fullName>
    </submittedName>
</protein>
<dbReference type="PROSITE" id="PS01186">
    <property type="entry name" value="EGF_2"/>
    <property type="match status" value="10"/>
</dbReference>
<dbReference type="InterPro" id="IPR009030">
    <property type="entry name" value="Growth_fac_rcpt_cys_sf"/>
</dbReference>
<dbReference type="GO" id="GO:0005886">
    <property type="term" value="C:plasma membrane"/>
    <property type="evidence" value="ECO:0007669"/>
    <property type="project" value="TreeGrafter"/>
</dbReference>
<evidence type="ECO:0000259" key="8">
    <source>
        <dbReference type="PROSITE" id="PS50026"/>
    </source>
</evidence>
<feature type="domain" description="EGF-like" evidence="8">
    <location>
        <begin position="565"/>
        <end position="604"/>
    </location>
</feature>
<dbReference type="SMART" id="SM00179">
    <property type="entry name" value="EGF_CA"/>
    <property type="match status" value="8"/>
</dbReference>
<feature type="disulfide bond" evidence="6">
    <location>
        <begin position="85"/>
        <end position="94"/>
    </location>
</feature>
<feature type="domain" description="EGF-like" evidence="8">
    <location>
        <begin position="348"/>
        <end position="385"/>
    </location>
</feature>
<reference evidence="10 11" key="1">
    <citation type="journal article" date="2018" name="Sci. Rep.">
        <title>Genomic signatures of local adaptation to the degree of environmental predictability in rotifers.</title>
        <authorList>
            <person name="Franch-Gras L."/>
            <person name="Hahn C."/>
            <person name="Garcia-Roger E.M."/>
            <person name="Carmona M.J."/>
            <person name="Serra M."/>
            <person name="Gomez A."/>
        </authorList>
    </citation>
    <scope>NUCLEOTIDE SEQUENCE [LARGE SCALE GENOMIC DNA]</scope>
    <source>
        <strain evidence="10">HYR1</strain>
    </source>
</reference>
<keyword evidence="5" id="KW-0325">Glycoprotein</keyword>
<feature type="disulfide bond" evidence="6">
    <location>
        <begin position="546"/>
        <end position="555"/>
    </location>
</feature>
<feature type="disulfide bond" evidence="6">
    <location>
        <begin position="730"/>
        <end position="739"/>
    </location>
</feature>
<dbReference type="SUPFAM" id="SSF57625">
    <property type="entry name" value="Invertebrate chitin-binding proteins"/>
    <property type="match status" value="1"/>
</dbReference>
<keyword evidence="3" id="KW-0677">Repeat</keyword>
<feature type="signal peptide" evidence="7">
    <location>
        <begin position="1"/>
        <end position="20"/>
    </location>
</feature>
<dbReference type="InterPro" id="IPR036508">
    <property type="entry name" value="Chitin-bd_dom_sf"/>
</dbReference>
<organism evidence="10 11">
    <name type="scientific">Brachionus plicatilis</name>
    <name type="common">Marine rotifer</name>
    <name type="synonym">Brachionus muelleri</name>
    <dbReference type="NCBI Taxonomy" id="10195"/>
    <lineage>
        <taxon>Eukaryota</taxon>
        <taxon>Metazoa</taxon>
        <taxon>Spiralia</taxon>
        <taxon>Gnathifera</taxon>
        <taxon>Rotifera</taxon>
        <taxon>Eurotatoria</taxon>
        <taxon>Monogononta</taxon>
        <taxon>Pseudotrocha</taxon>
        <taxon>Ploima</taxon>
        <taxon>Brachionidae</taxon>
        <taxon>Brachionus</taxon>
    </lineage>
</organism>
<dbReference type="SMART" id="SM00181">
    <property type="entry name" value="EGF"/>
    <property type="match status" value="15"/>
</dbReference>
<evidence type="ECO:0000256" key="5">
    <source>
        <dbReference type="ARBA" id="ARBA00023180"/>
    </source>
</evidence>
<dbReference type="Pfam" id="PF12661">
    <property type="entry name" value="hEGF"/>
    <property type="match status" value="2"/>
</dbReference>
<dbReference type="Pfam" id="PF00008">
    <property type="entry name" value="EGF"/>
    <property type="match status" value="5"/>
</dbReference>
<dbReference type="GO" id="GO:0032991">
    <property type="term" value="C:protein-containing complex"/>
    <property type="evidence" value="ECO:0007669"/>
    <property type="project" value="TreeGrafter"/>
</dbReference>
<feature type="disulfide bond" evidence="6">
    <location>
        <begin position="298"/>
        <end position="307"/>
    </location>
</feature>
<feature type="domain" description="EGF-like" evidence="8">
    <location>
        <begin position="54"/>
        <end position="95"/>
    </location>
</feature>
<feature type="domain" description="EGF-like" evidence="8">
    <location>
        <begin position="518"/>
        <end position="556"/>
    </location>
</feature>
<dbReference type="InterPro" id="IPR000742">
    <property type="entry name" value="EGF"/>
</dbReference>
<dbReference type="PANTHER" id="PTHR24049">
    <property type="entry name" value="CRUMBS FAMILY MEMBER"/>
    <property type="match status" value="1"/>
</dbReference>
<dbReference type="SMART" id="SM00494">
    <property type="entry name" value="ChtBD2"/>
    <property type="match status" value="1"/>
</dbReference>
<proteinExistence type="predicted"/>
<feature type="disulfide bond" evidence="6">
    <location>
        <begin position="574"/>
        <end position="591"/>
    </location>
</feature>
<dbReference type="PRINTS" id="PR00010">
    <property type="entry name" value="EGFBLOOD"/>
</dbReference>
<dbReference type="SUPFAM" id="SSF57184">
    <property type="entry name" value="Growth factor receptor domain"/>
    <property type="match status" value="1"/>
</dbReference>
<comment type="caution">
    <text evidence="6">Lacks conserved residue(s) required for the propagation of feature annotation.</text>
</comment>
<evidence type="ECO:0000256" key="4">
    <source>
        <dbReference type="ARBA" id="ARBA00023157"/>
    </source>
</evidence>
<feature type="domain" description="EGF-like" evidence="8">
    <location>
        <begin position="309"/>
        <end position="346"/>
    </location>
</feature>
<evidence type="ECO:0000256" key="1">
    <source>
        <dbReference type="ARBA" id="ARBA00022536"/>
    </source>
</evidence>
<feature type="domain" description="EGF-like" evidence="8">
    <location>
        <begin position="431"/>
        <end position="465"/>
    </location>
</feature>
<feature type="disulfide bond" evidence="6">
    <location>
        <begin position="58"/>
        <end position="68"/>
    </location>
</feature>
<dbReference type="InterPro" id="IPR002557">
    <property type="entry name" value="Chitin-bd_dom"/>
</dbReference>
<dbReference type="FunFam" id="2.10.25.10:FF:000472">
    <property type="entry name" value="Uncharacterized protein, isoform A"/>
    <property type="match status" value="2"/>
</dbReference>
<dbReference type="STRING" id="10195.A0A3M7PDM2"/>
<keyword evidence="1 6" id="KW-0245">EGF-like domain</keyword>
<feature type="domain" description="EGF-like" evidence="8">
    <location>
        <begin position="700"/>
        <end position="740"/>
    </location>
</feature>
<feature type="domain" description="Chitin-binding type-2" evidence="9">
    <location>
        <begin position="743"/>
        <end position="809"/>
    </location>
</feature>
<dbReference type="EMBL" id="REGN01011612">
    <property type="protein sequence ID" value="RMZ97128.1"/>
    <property type="molecule type" value="Genomic_DNA"/>
</dbReference>
<keyword evidence="4 6" id="KW-1015">Disulfide bond</keyword>
<comment type="caution">
    <text evidence="10">The sequence shown here is derived from an EMBL/GenBank/DDBJ whole genome shotgun (WGS) entry which is preliminary data.</text>
</comment>
<dbReference type="PROSITE" id="PS01187">
    <property type="entry name" value="EGF_CA"/>
    <property type="match status" value="3"/>
</dbReference>
<feature type="disulfide bond" evidence="6">
    <location>
        <begin position="684"/>
        <end position="693"/>
    </location>
</feature>
<feature type="chain" id="PRO_5018036358" evidence="7">
    <location>
        <begin position="21"/>
        <end position="810"/>
    </location>
</feature>
<dbReference type="CDD" id="cd00054">
    <property type="entry name" value="EGF_CA"/>
    <property type="match status" value="4"/>
</dbReference>
<sequence length="810" mass="86644">MTKAILFSALMSALVHSALMLPPNTEHQQIFSLSSNGALALNLSSSNLTKSKRQLSACYSNPCNYGTCYDVALAQKMVTGFYCVCSAGYTGTQCEKEINECSSNPCQNGAQCLDLVGSFFCSCPTGYNGVLCEKQTITKICPENACGDGECVLTTHPTHQYACKCKDNSYKFEPCSSTNSVNKCTSQPCGSNLCIEAPNSPTGFVCQCGPNDFRTSSCESLAVTEGCKLNSCLNGGTCVPYSATERWCNPIQTGQTCCQCVTGYTGYRCETEINECVSNPCKNGGICENLVNSYKCTCPSGYTGNNCEQAQGCVNNPCKFGGTCTLTPNGSEKCQCKDGFTGTYCEIDINECLSSPCQNGGTCIDLENSYACYCPDGYFRPTFCPASSFTAIPTQSITIATTTIATTTTPVTVPHSYVFSTSSITPLLNQIVTPCQQNICFNGGSCYIVSQSGFICVCPIGFKPANTLPDLCPNQSICQNQGVCRIVGSTFICICPEGYFGSLCELKELQISVLSSSFSTTCTPNPCKNHATCINYDSGEIYGCLCQIGYSGKYCEIASENEVIYAGPCDPNPCFNGASCILSHNGEFSGCFCKTSEFSGPYCQNFSPSTTTTIASTTTTSCSPNPCFNGGVCNSQGCICPSGYSGQFCETLTTADLCRNIKCQNGGVCNVVLRGSAPTAECWCLKNYAGFYCEISILTDSNRCSEIKCLNNGTCSETLTGVTPSAYCNCKPGFTGPRCETEYFRCTQDGIFTDIYGCTSGRYLECVYFGQSSVGLSNGILFRRDCPPGLRFNPNFGYCDYATNFKCPGE</sequence>
<evidence type="ECO:0000256" key="2">
    <source>
        <dbReference type="ARBA" id="ARBA00022729"/>
    </source>
</evidence>
<dbReference type="GO" id="GO:0045197">
    <property type="term" value="P:establishment or maintenance of epithelial cell apical/basal polarity"/>
    <property type="evidence" value="ECO:0007669"/>
    <property type="project" value="TreeGrafter"/>
</dbReference>
<feature type="disulfide bond" evidence="6">
    <location>
        <begin position="527"/>
        <end position="544"/>
    </location>
</feature>
<dbReference type="InterPro" id="IPR000152">
    <property type="entry name" value="EGF-type_Asp/Asn_hydroxyl_site"/>
</dbReference>
<dbReference type="FunFam" id="2.10.25.10:FF:000004">
    <property type="entry name" value="Neurogenic locus notch 1"/>
    <property type="match status" value="1"/>
</dbReference>
<dbReference type="PROSITE" id="PS50026">
    <property type="entry name" value="EGF_3"/>
    <property type="match status" value="12"/>
</dbReference>
<feature type="domain" description="EGF-like" evidence="8">
    <location>
        <begin position="272"/>
        <end position="308"/>
    </location>
</feature>
<feature type="disulfide bond" evidence="6">
    <location>
        <begin position="336"/>
        <end position="345"/>
    </location>
</feature>
<dbReference type="GO" id="GO:0007157">
    <property type="term" value="P:heterophilic cell-cell adhesion via plasma membrane cell adhesion molecules"/>
    <property type="evidence" value="ECO:0007669"/>
    <property type="project" value="TreeGrafter"/>
</dbReference>
<feature type="disulfide bond" evidence="6">
    <location>
        <begin position="123"/>
        <end position="132"/>
    </location>
</feature>
<keyword evidence="2 7" id="KW-0732">Signal</keyword>
<dbReference type="AlphaFoldDB" id="A0A3M7PDM2"/>
<dbReference type="Proteomes" id="UP000276133">
    <property type="component" value="Unassembled WGS sequence"/>
</dbReference>
<dbReference type="SUPFAM" id="SSF57196">
    <property type="entry name" value="EGF/Laminin"/>
    <property type="match status" value="8"/>
</dbReference>
<feature type="disulfide bond" evidence="6">
    <location>
        <begin position="495"/>
        <end position="504"/>
    </location>
</feature>
<dbReference type="InterPro" id="IPR001881">
    <property type="entry name" value="EGF-like_Ca-bd_dom"/>
</dbReference>
<feature type="domain" description="EGF-like" evidence="8">
    <location>
        <begin position="654"/>
        <end position="694"/>
    </location>
</feature>
<dbReference type="PROSITE" id="PS00022">
    <property type="entry name" value="EGF_1"/>
    <property type="match status" value="10"/>
</dbReference>
<name>A0A3M7PDM2_BRAPC</name>
<evidence type="ECO:0000259" key="9">
    <source>
        <dbReference type="PROSITE" id="PS50940"/>
    </source>
</evidence>
<dbReference type="PROSITE" id="PS50940">
    <property type="entry name" value="CHIT_BIND_II"/>
    <property type="match status" value="1"/>
</dbReference>
<dbReference type="PROSITE" id="PS00010">
    <property type="entry name" value="ASX_HYDROXYL"/>
    <property type="match status" value="3"/>
</dbReference>
<dbReference type="InterPro" id="IPR018097">
    <property type="entry name" value="EGF_Ca-bd_CS"/>
</dbReference>
<dbReference type="GO" id="GO:0005576">
    <property type="term" value="C:extracellular region"/>
    <property type="evidence" value="ECO:0007669"/>
    <property type="project" value="InterPro"/>
</dbReference>
<dbReference type="GO" id="GO:0005509">
    <property type="term" value="F:calcium ion binding"/>
    <property type="evidence" value="ECO:0007669"/>
    <property type="project" value="InterPro"/>
</dbReference>
<evidence type="ECO:0000256" key="3">
    <source>
        <dbReference type="ARBA" id="ARBA00022737"/>
    </source>
</evidence>
<dbReference type="InterPro" id="IPR013032">
    <property type="entry name" value="EGF-like_CS"/>
</dbReference>
<evidence type="ECO:0000313" key="11">
    <source>
        <dbReference type="Proteomes" id="UP000276133"/>
    </source>
</evidence>
<dbReference type="OrthoDB" id="283575at2759"/>
<keyword evidence="11" id="KW-1185">Reference proteome</keyword>
<evidence type="ECO:0000256" key="6">
    <source>
        <dbReference type="PROSITE-ProRule" id="PRU00076"/>
    </source>
</evidence>
<evidence type="ECO:0000313" key="10">
    <source>
        <dbReference type="EMBL" id="RMZ97128.1"/>
    </source>
</evidence>
<dbReference type="PANTHER" id="PTHR24049:SF22">
    <property type="entry name" value="DROSOPHILA CRUMBS HOMOLOG"/>
    <property type="match status" value="1"/>
</dbReference>
<dbReference type="GO" id="GO:0008061">
    <property type="term" value="F:chitin binding"/>
    <property type="evidence" value="ECO:0007669"/>
    <property type="project" value="InterPro"/>
</dbReference>
<feature type="domain" description="EGF-like" evidence="8">
    <location>
        <begin position="468"/>
        <end position="505"/>
    </location>
</feature>
<feature type="domain" description="EGF-like" evidence="8">
    <location>
        <begin position="97"/>
        <end position="133"/>
    </location>
</feature>